<proteinExistence type="predicted"/>
<evidence type="ECO:0000313" key="4">
    <source>
        <dbReference type="Proteomes" id="UP000077115"/>
    </source>
</evidence>
<sequence length="1071" mass="120138">MSHSTQFHTQPTSIPNDQTSSAYFSFQPRKSTTSSVVTQFKFHKPSPMNCNPSASISSNPPISDNTAMDLSFKPSNHSKTESSHVNMVEMLNGASPAADSPLHNTVSVVLPSGQSRFRLGTCSLSQFKLPAIQKRTQSNISDLDASMTTQSSNTIHNASADLSVSTPSTLKTGQSAEMDLLCTSSTMFKAPKEVVINPNPPVDHIAASTALEAVPHRQDTQSLNLSKSNPTLVTDTPSDPSFKSQFSLSSLHNPLTIFQKPGSNSTCLSKKQTLDMVEQRHASLGILSQTNGFKGVKNIANRAYNLGPSNGDYLADSKKDSSQIIFLVQNIQQHSLALEREISIANISRDQAIQAATEQRETISQLSNEIGAVCSAYEYQKRLIQFSIQRLSKMEESMKLYQTAIRKLNEKGKSLFGQVHDLQEKLQLKETETKLLVEEKNKFATEMDAQRLSEQQTIETLQSSVKTLSSCCKDLTVEISEAKACQTAINNEYSLSKSQLNESIANLSDKLKETQIQLDQSLNDLASCKEISSTSLKTLQDQLNRLSAEHTLVTEQLDHLKSTAANSQLQCKNLEKELTDSKKTIERKQQESDTTLNTWMATKMEIGLDLENTRLKLEHANSENNRLRSNQEKWLQTIADLKQSNDKNLDLDNQLLASRLENDTTTQRLQQLQSEHKDAIRKNNETCLKMEKVVLAAEQNLTETLKSTKSKFDAEIKTLHDQMDLDKSSITRQFTEQIQLLEVERDALKDKLLECKNSIEEKILVKNQTDKELESRINSIEEKEKKIDKLQVQFDILTKERLELEAKHFEDIEHKTTQWNLVAKRKEMDMQNALLQRDNQIANLKVMLKTATQKSDCSSLKKIETSKSLETTDDIIGQLDLDVLLKSIDSERSSKCMLHTKPTTSSLNSNKIFLKPCKKFCSSSRVQTGNEKDQSKDNSSIVPIATKRQRSNLVSNEKESKDPMCASKTMKPPTMAYKLARQSTPRNTSSVSIIRETTTVHRKKKYSTSKEAVGSDRVLMINKRRPSMEASNKLNEHDESIGRRQLALVSKPDESVTSDATDLFGHTWEES</sequence>
<reference evidence="3 4" key="2">
    <citation type="submission" date="2016-05" db="EMBL/GenBank/DDBJ databases">
        <title>Lineage-specific infection strategies underlie the spectrum of fungal disease in amphibians.</title>
        <authorList>
            <person name="Cuomo C.A."/>
            <person name="Farrer R.A."/>
            <person name="James T."/>
            <person name="Longcore J."/>
            <person name="Birren B."/>
        </authorList>
    </citation>
    <scope>NUCLEOTIDE SEQUENCE [LARGE SCALE GENOMIC DNA]</scope>
    <source>
        <strain evidence="3 4">JEL423</strain>
    </source>
</reference>
<evidence type="ECO:0000256" key="2">
    <source>
        <dbReference type="SAM" id="MobiDB-lite"/>
    </source>
</evidence>
<feature type="region of interest" description="Disordered" evidence="2">
    <location>
        <begin position="925"/>
        <end position="970"/>
    </location>
</feature>
<feature type="region of interest" description="Disordered" evidence="2">
    <location>
        <begin position="1049"/>
        <end position="1071"/>
    </location>
</feature>
<gene>
    <name evidence="3" type="ORF">BDEG_28146</name>
</gene>
<feature type="coiled-coil region" evidence="1">
    <location>
        <begin position="731"/>
        <end position="807"/>
    </location>
</feature>
<evidence type="ECO:0000256" key="1">
    <source>
        <dbReference type="SAM" id="Coils"/>
    </source>
</evidence>
<reference evidence="3 4" key="1">
    <citation type="submission" date="2006-10" db="EMBL/GenBank/DDBJ databases">
        <title>The Genome Sequence of Batrachochytrium dendrobatidis JEL423.</title>
        <authorList>
            <consortium name="The Broad Institute Genome Sequencing Platform"/>
            <person name="Birren B."/>
            <person name="Lander E."/>
            <person name="Galagan J."/>
            <person name="Cuomo C."/>
            <person name="Devon K."/>
            <person name="Jaffe D."/>
            <person name="Butler J."/>
            <person name="Alvarez P."/>
            <person name="Gnerre S."/>
            <person name="Grabherr M."/>
            <person name="Kleber M."/>
            <person name="Mauceli E."/>
            <person name="Brockman W."/>
            <person name="Young S."/>
            <person name="LaButti K."/>
            <person name="Sykes S."/>
            <person name="DeCaprio D."/>
            <person name="Crawford M."/>
            <person name="Koehrsen M."/>
            <person name="Engels R."/>
            <person name="Montgomery P."/>
            <person name="Pearson M."/>
            <person name="Howarth C."/>
            <person name="Larson L."/>
            <person name="White J."/>
            <person name="O'Leary S."/>
            <person name="Kodira C."/>
            <person name="Zeng Q."/>
            <person name="Yandava C."/>
            <person name="Alvarado L."/>
            <person name="Longcore J."/>
            <person name="James T."/>
        </authorList>
    </citation>
    <scope>NUCLEOTIDE SEQUENCE [LARGE SCALE GENOMIC DNA]</scope>
    <source>
        <strain evidence="3 4">JEL423</strain>
    </source>
</reference>
<evidence type="ECO:0000313" key="3">
    <source>
        <dbReference type="EMBL" id="OAJ44971.1"/>
    </source>
</evidence>
<dbReference type="EMBL" id="DS022314">
    <property type="protein sequence ID" value="OAJ44971.1"/>
    <property type="molecule type" value="Genomic_DNA"/>
</dbReference>
<dbReference type="VEuPathDB" id="FungiDB:BDEG_28146"/>
<feature type="region of interest" description="Disordered" evidence="2">
    <location>
        <begin position="1"/>
        <end position="21"/>
    </location>
</feature>
<feature type="region of interest" description="Disordered" evidence="2">
    <location>
        <begin position="220"/>
        <end position="239"/>
    </location>
</feature>
<dbReference type="OrthoDB" id="10684684at2759"/>
<organism evidence="3 4">
    <name type="scientific">Batrachochytrium dendrobatidis (strain JEL423)</name>
    <dbReference type="NCBI Taxonomy" id="403673"/>
    <lineage>
        <taxon>Eukaryota</taxon>
        <taxon>Fungi</taxon>
        <taxon>Fungi incertae sedis</taxon>
        <taxon>Chytridiomycota</taxon>
        <taxon>Chytridiomycota incertae sedis</taxon>
        <taxon>Chytridiomycetes</taxon>
        <taxon>Rhizophydiales</taxon>
        <taxon>Rhizophydiales incertae sedis</taxon>
        <taxon>Batrachochytrium</taxon>
    </lineage>
</organism>
<protein>
    <submittedName>
        <fullName evidence="3">Uncharacterized protein</fullName>
    </submittedName>
</protein>
<name>A0A177WZN0_BATDL</name>
<feature type="coiled-coil region" evidence="1">
    <location>
        <begin position="349"/>
        <end position="439"/>
    </location>
</feature>
<dbReference type="Proteomes" id="UP000077115">
    <property type="component" value="Unassembled WGS sequence"/>
</dbReference>
<dbReference type="AlphaFoldDB" id="A0A177WZN0"/>
<feature type="coiled-coil region" evidence="1">
    <location>
        <begin position="497"/>
        <end position="637"/>
    </location>
</feature>
<keyword evidence="1" id="KW-0175">Coiled coil</keyword>
<dbReference type="STRING" id="403673.A0A177WZN0"/>
<accession>A0A177WZN0</accession>